<reference evidence="2 3" key="1">
    <citation type="submission" date="2020-02" db="EMBL/GenBank/DDBJ databases">
        <title>Pseudoroseicyclus tamarix, sp. nov., isolated from offshore sediment of a Tamarix chinensis forest.</title>
        <authorList>
            <person name="Gai Y."/>
        </authorList>
    </citation>
    <scope>NUCLEOTIDE SEQUENCE [LARGE SCALE GENOMIC DNA]</scope>
    <source>
        <strain evidence="2 3">CLL3-39</strain>
    </source>
</reference>
<keyword evidence="1" id="KW-0472">Membrane</keyword>
<comment type="caution">
    <text evidence="2">The sequence shown here is derived from an EMBL/GenBank/DDBJ whole genome shotgun (WGS) entry which is preliminary data.</text>
</comment>
<name>A0A6B2K0V2_9RHOB</name>
<sequence>MDELLRPEARAALLRWREALLGAALCALALLGAWQSYGLTRWVALFLALVGLALALAGLQRGRFRGAGGGLGVVELDEGRLSWLGPRGGSSVSMGELAVLEYHPAEGLTPERWRLTDKTGNELLVPANAAGIERLFDACATLPGLSPARLGAARRAGMPVRLWPEQVSLARRLH</sequence>
<protein>
    <submittedName>
        <fullName evidence="2">Uncharacterized protein</fullName>
    </submittedName>
</protein>
<gene>
    <name evidence="2" type="ORF">GZA08_13925</name>
</gene>
<dbReference type="EMBL" id="JAAGAB010000003">
    <property type="protein sequence ID" value="NDV02064.1"/>
    <property type="molecule type" value="Genomic_DNA"/>
</dbReference>
<dbReference type="AlphaFoldDB" id="A0A6B2K0V2"/>
<dbReference type="RefSeq" id="WP_163894663.1">
    <property type="nucleotide sequence ID" value="NZ_JAAFYS010000003.1"/>
</dbReference>
<accession>A0A6B2K0V2</accession>
<keyword evidence="3" id="KW-1185">Reference proteome</keyword>
<evidence type="ECO:0000313" key="2">
    <source>
        <dbReference type="EMBL" id="NDV02064.1"/>
    </source>
</evidence>
<proteinExistence type="predicted"/>
<dbReference type="Proteomes" id="UP000474757">
    <property type="component" value="Unassembled WGS sequence"/>
</dbReference>
<evidence type="ECO:0000313" key="3">
    <source>
        <dbReference type="Proteomes" id="UP000474757"/>
    </source>
</evidence>
<organism evidence="2 3">
    <name type="scientific">Pseudoroseicyclus tamaricis</name>
    <dbReference type="NCBI Taxonomy" id="2705421"/>
    <lineage>
        <taxon>Bacteria</taxon>
        <taxon>Pseudomonadati</taxon>
        <taxon>Pseudomonadota</taxon>
        <taxon>Alphaproteobacteria</taxon>
        <taxon>Rhodobacterales</taxon>
        <taxon>Paracoccaceae</taxon>
        <taxon>Pseudoroseicyclus</taxon>
    </lineage>
</organism>
<evidence type="ECO:0000256" key="1">
    <source>
        <dbReference type="SAM" id="Phobius"/>
    </source>
</evidence>
<keyword evidence="1" id="KW-0812">Transmembrane</keyword>
<feature type="transmembrane region" description="Helical" evidence="1">
    <location>
        <begin position="20"/>
        <end position="37"/>
    </location>
</feature>
<feature type="transmembrane region" description="Helical" evidence="1">
    <location>
        <begin position="43"/>
        <end position="59"/>
    </location>
</feature>
<keyword evidence="1" id="KW-1133">Transmembrane helix</keyword>